<keyword evidence="3 6" id="KW-0812">Transmembrane</keyword>
<dbReference type="Pfam" id="PF02683">
    <property type="entry name" value="DsbD_TM"/>
    <property type="match status" value="1"/>
</dbReference>
<evidence type="ECO:0000313" key="8">
    <source>
        <dbReference type="EMBL" id="MCC3268385.1"/>
    </source>
</evidence>
<dbReference type="RefSeq" id="WP_227906903.1">
    <property type="nucleotide sequence ID" value="NZ_CP095461.1"/>
</dbReference>
<accession>A0A9X1LZY9</accession>
<evidence type="ECO:0000256" key="5">
    <source>
        <dbReference type="ARBA" id="ARBA00023136"/>
    </source>
</evidence>
<feature type="transmembrane region" description="Helical" evidence="6">
    <location>
        <begin position="77"/>
        <end position="99"/>
    </location>
</feature>
<name>A0A9X1LZY9_9MICC</name>
<comment type="similarity">
    <text evidence="2">Belongs to the DsbD family.</text>
</comment>
<comment type="caution">
    <text evidence="8">The sequence shown here is derived from an EMBL/GenBank/DDBJ whole genome shotgun (WGS) entry which is preliminary data.</text>
</comment>
<dbReference type="InterPro" id="IPR003834">
    <property type="entry name" value="Cyt_c_assmbl_TM_dom"/>
</dbReference>
<sequence>MFASALTAGVPAALPAANVFAETILNGSMLLAIPVAALAGLVSFLSPCVLPLVPGYLGYVTGLTGVDLQKQRRGRMLVGIGLFVLGFSAVFVIIGAGVGQLGGWLRGADQAWIPQVLGAAIIVLGIVFMGGLSWFQRDRKITARPPAGLWGAPLLGITFGLGWAPCLGPTLSAVQLLSFSGDDATAAKGAFLTFIYCLGLGLPFLLIALGFRRGMGALGVFRRHRLALQRFGGGMLIALGVLMITGVWNIWINNLQGWLDSVTLPI</sequence>
<dbReference type="InterPro" id="IPR051790">
    <property type="entry name" value="Cytochrome_c-biogenesis_DsbD"/>
</dbReference>
<dbReference type="AlphaFoldDB" id="A0A9X1LZY9"/>
<reference evidence="8" key="1">
    <citation type="submission" date="2021-10" db="EMBL/GenBank/DDBJ databases">
        <title>Novel species in genus Arthrobacter.</title>
        <authorList>
            <person name="Liu Y."/>
        </authorList>
    </citation>
    <scope>NUCLEOTIDE SEQUENCE</scope>
    <source>
        <strain evidence="8">Zg-Y809</strain>
    </source>
</reference>
<feature type="transmembrane region" description="Helical" evidence="6">
    <location>
        <begin position="31"/>
        <end position="57"/>
    </location>
</feature>
<dbReference type="GO" id="GO:0016020">
    <property type="term" value="C:membrane"/>
    <property type="evidence" value="ECO:0007669"/>
    <property type="project" value="UniProtKB-SubCell"/>
</dbReference>
<comment type="subcellular location">
    <subcellularLocation>
        <location evidence="1">Membrane</location>
        <topology evidence="1">Multi-pass membrane protein</topology>
    </subcellularLocation>
</comment>
<proteinExistence type="inferred from homology"/>
<feature type="transmembrane region" description="Helical" evidence="6">
    <location>
        <begin position="111"/>
        <end position="135"/>
    </location>
</feature>
<dbReference type="EMBL" id="JAJFZP010000004">
    <property type="protein sequence ID" value="MCC3268385.1"/>
    <property type="molecule type" value="Genomic_DNA"/>
</dbReference>
<evidence type="ECO:0000256" key="1">
    <source>
        <dbReference type="ARBA" id="ARBA00004141"/>
    </source>
</evidence>
<evidence type="ECO:0000259" key="7">
    <source>
        <dbReference type="Pfam" id="PF02683"/>
    </source>
</evidence>
<feature type="transmembrane region" description="Helical" evidence="6">
    <location>
        <begin position="147"/>
        <end position="171"/>
    </location>
</feature>
<feature type="transmembrane region" description="Helical" evidence="6">
    <location>
        <begin position="231"/>
        <end position="251"/>
    </location>
</feature>
<dbReference type="GO" id="GO:0017004">
    <property type="term" value="P:cytochrome complex assembly"/>
    <property type="evidence" value="ECO:0007669"/>
    <property type="project" value="InterPro"/>
</dbReference>
<dbReference type="PANTHER" id="PTHR31272:SF4">
    <property type="entry name" value="CYTOCHROME C-TYPE BIOGENESIS PROTEIN HI_1454-RELATED"/>
    <property type="match status" value="1"/>
</dbReference>
<keyword evidence="5 6" id="KW-0472">Membrane</keyword>
<feature type="transmembrane region" description="Helical" evidence="6">
    <location>
        <begin position="191"/>
        <end position="211"/>
    </location>
</feature>
<gene>
    <name evidence="8" type="ORF">LJ751_03275</name>
</gene>
<evidence type="ECO:0000313" key="9">
    <source>
        <dbReference type="Proteomes" id="UP001139264"/>
    </source>
</evidence>
<evidence type="ECO:0000256" key="2">
    <source>
        <dbReference type="ARBA" id="ARBA00006143"/>
    </source>
</evidence>
<evidence type="ECO:0000256" key="3">
    <source>
        <dbReference type="ARBA" id="ARBA00022692"/>
    </source>
</evidence>
<feature type="domain" description="Cytochrome C biogenesis protein transmembrane" evidence="7">
    <location>
        <begin position="31"/>
        <end position="245"/>
    </location>
</feature>
<dbReference type="PANTHER" id="PTHR31272">
    <property type="entry name" value="CYTOCHROME C-TYPE BIOGENESIS PROTEIN HI_1454-RELATED"/>
    <property type="match status" value="1"/>
</dbReference>
<evidence type="ECO:0000256" key="6">
    <source>
        <dbReference type="SAM" id="Phobius"/>
    </source>
</evidence>
<organism evidence="8 9">
    <name type="scientific">Arthrobacter gengyunqii</name>
    <dbReference type="NCBI Taxonomy" id="2886940"/>
    <lineage>
        <taxon>Bacteria</taxon>
        <taxon>Bacillati</taxon>
        <taxon>Actinomycetota</taxon>
        <taxon>Actinomycetes</taxon>
        <taxon>Micrococcales</taxon>
        <taxon>Micrococcaceae</taxon>
        <taxon>Arthrobacter</taxon>
    </lineage>
</organism>
<dbReference type="Proteomes" id="UP001139264">
    <property type="component" value="Unassembled WGS sequence"/>
</dbReference>
<protein>
    <submittedName>
        <fullName evidence="8">Cytochrome c biogenesis CcdA family protein</fullName>
    </submittedName>
</protein>
<evidence type="ECO:0000256" key="4">
    <source>
        <dbReference type="ARBA" id="ARBA00022989"/>
    </source>
</evidence>
<keyword evidence="4 6" id="KW-1133">Transmembrane helix</keyword>